<feature type="region of interest" description="Disordered" evidence="6">
    <location>
        <begin position="314"/>
        <end position="394"/>
    </location>
</feature>
<organism evidence="8 9">
    <name type="scientific">Aspergillus versicolor CBS 583.65</name>
    <dbReference type="NCBI Taxonomy" id="1036611"/>
    <lineage>
        <taxon>Eukaryota</taxon>
        <taxon>Fungi</taxon>
        <taxon>Dikarya</taxon>
        <taxon>Ascomycota</taxon>
        <taxon>Pezizomycotina</taxon>
        <taxon>Eurotiomycetes</taxon>
        <taxon>Eurotiomycetidae</taxon>
        <taxon>Eurotiales</taxon>
        <taxon>Aspergillaceae</taxon>
        <taxon>Aspergillus</taxon>
        <taxon>Aspergillus subgen. Nidulantes</taxon>
    </lineage>
</organism>
<evidence type="ECO:0000256" key="4">
    <source>
        <dbReference type="ARBA" id="ARBA00023163"/>
    </source>
</evidence>
<dbReference type="InterPro" id="IPR037525">
    <property type="entry name" value="Velvet_dom"/>
</dbReference>
<keyword evidence="2" id="KW-0749">Sporulation</keyword>
<feature type="domain" description="Velvet" evidence="7">
    <location>
        <begin position="242"/>
        <end position="476"/>
    </location>
</feature>
<dbReference type="GeneID" id="63729300"/>
<accession>A0A1L9PAM1</accession>
<evidence type="ECO:0000256" key="2">
    <source>
        <dbReference type="ARBA" id="ARBA00022969"/>
    </source>
</evidence>
<dbReference type="PANTHER" id="PTHR33572">
    <property type="entry name" value="SPORE DEVELOPMENT REGULATOR VOSA"/>
    <property type="match status" value="1"/>
</dbReference>
<feature type="region of interest" description="Disordered" evidence="6">
    <location>
        <begin position="141"/>
        <end position="201"/>
    </location>
</feature>
<dbReference type="PROSITE" id="PS51821">
    <property type="entry name" value="VELVET"/>
    <property type="match status" value="1"/>
</dbReference>
<gene>
    <name evidence="8" type="ORF">ASPVEDRAFT_474724</name>
</gene>
<feature type="compositionally biased region" description="Polar residues" evidence="6">
    <location>
        <begin position="335"/>
        <end position="346"/>
    </location>
</feature>
<dbReference type="Pfam" id="PF11754">
    <property type="entry name" value="Velvet"/>
    <property type="match status" value="1"/>
</dbReference>
<dbReference type="GO" id="GO:0005634">
    <property type="term" value="C:nucleus"/>
    <property type="evidence" value="ECO:0007669"/>
    <property type="project" value="UniProtKB-SubCell"/>
</dbReference>
<evidence type="ECO:0000259" key="7">
    <source>
        <dbReference type="PROSITE" id="PS51821"/>
    </source>
</evidence>
<dbReference type="GO" id="GO:0030435">
    <property type="term" value="P:sporulation resulting in formation of a cellular spore"/>
    <property type="evidence" value="ECO:0007669"/>
    <property type="project" value="UniProtKB-KW"/>
</dbReference>
<dbReference type="Gene3D" id="2.60.40.3960">
    <property type="entry name" value="Velvet domain"/>
    <property type="match status" value="1"/>
</dbReference>
<dbReference type="InterPro" id="IPR021740">
    <property type="entry name" value="Velvet"/>
</dbReference>
<evidence type="ECO:0000256" key="6">
    <source>
        <dbReference type="SAM" id="MobiDB-lite"/>
    </source>
</evidence>
<sequence length="497" mass="54749">MTTYVGRQNADIHRFGQKPAQIAESSIQACELSPLQMSGAPFQPWTYIPDGRYTNARTYETEADHQKHTTASNPPYLAQEPPRFHLPVIQSQEPTIMQTASHPRLPVQSQTWDGGADSKYNFAPNTTGSLAQYSIQRPSMSKPMMEHAGPSSSYYDPSSRSRGSVGSSGRINDVDSYSSSSATFPSPVHSDKSPVTFPTIAPLPGYQQLPIHQRNATAGMPSDFKILLHHPPTPSPPPRRTSTSSRYHLSIRQQPIAARACGAGDRDRRPVDPPPILQMLITDFNPDSEEDKTILQDPRFTVGCLLYPVHDPSWSNKSSNCKGRRDGRDLGINIEDSNAPGQSTPLLSGKSFVSPFYVDEEPDPDTAPSHPSADNGTSKAPARRSSGDTGHNSSRPPASFFIFSDLSVRTAGLYRLQFRLMNWGTVEDTDQSMPILAEAWSEPFQVYPAKNFPGMRDSSFLTVRLKELGFVELKTRGKGMGKGRRVVKADSKTNRSD</sequence>
<evidence type="ECO:0000256" key="3">
    <source>
        <dbReference type="ARBA" id="ARBA00023015"/>
    </source>
</evidence>
<dbReference type="PANTHER" id="PTHR33572:SF17">
    <property type="entry name" value="SEXUAL DEVELOPMENT REGULATOR VELC"/>
    <property type="match status" value="1"/>
</dbReference>
<evidence type="ECO:0000256" key="5">
    <source>
        <dbReference type="ARBA" id="ARBA00023242"/>
    </source>
</evidence>
<dbReference type="InterPro" id="IPR038491">
    <property type="entry name" value="Velvet_dom_sf"/>
</dbReference>
<keyword evidence="9" id="KW-1185">Reference proteome</keyword>
<keyword evidence="5" id="KW-0539">Nucleus</keyword>
<dbReference type="STRING" id="1036611.A0A1L9PAM1"/>
<feature type="compositionally biased region" description="Low complexity" evidence="6">
    <location>
        <begin position="149"/>
        <end position="188"/>
    </location>
</feature>
<evidence type="ECO:0000313" key="8">
    <source>
        <dbReference type="EMBL" id="OJI98579.1"/>
    </source>
</evidence>
<dbReference type="Proteomes" id="UP000184073">
    <property type="component" value="Unassembled WGS sequence"/>
</dbReference>
<dbReference type="VEuPathDB" id="FungiDB:ASPVEDRAFT_474724"/>
<name>A0A1L9PAM1_ASPVE</name>
<evidence type="ECO:0000313" key="9">
    <source>
        <dbReference type="Proteomes" id="UP000184073"/>
    </source>
</evidence>
<keyword evidence="3" id="KW-0805">Transcription regulation</keyword>
<comment type="subcellular location">
    <subcellularLocation>
        <location evidence="1">Nucleus</location>
    </subcellularLocation>
</comment>
<reference evidence="9" key="1">
    <citation type="journal article" date="2017" name="Genome Biol.">
        <title>Comparative genomics reveals high biological diversity and specific adaptations in the industrially and medically important fungal genus Aspergillus.</title>
        <authorList>
            <person name="de Vries R.P."/>
            <person name="Riley R."/>
            <person name="Wiebenga A."/>
            <person name="Aguilar-Osorio G."/>
            <person name="Amillis S."/>
            <person name="Uchima C.A."/>
            <person name="Anderluh G."/>
            <person name="Asadollahi M."/>
            <person name="Askin M."/>
            <person name="Barry K."/>
            <person name="Battaglia E."/>
            <person name="Bayram O."/>
            <person name="Benocci T."/>
            <person name="Braus-Stromeyer S.A."/>
            <person name="Caldana C."/>
            <person name="Canovas D."/>
            <person name="Cerqueira G.C."/>
            <person name="Chen F."/>
            <person name="Chen W."/>
            <person name="Choi C."/>
            <person name="Clum A."/>
            <person name="Dos Santos R.A."/>
            <person name="Damasio A.R."/>
            <person name="Diallinas G."/>
            <person name="Emri T."/>
            <person name="Fekete E."/>
            <person name="Flipphi M."/>
            <person name="Freyberg S."/>
            <person name="Gallo A."/>
            <person name="Gournas C."/>
            <person name="Habgood R."/>
            <person name="Hainaut M."/>
            <person name="Harispe M.L."/>
            <person name="Henrissat B."/>
            <person name="Hilden K.S."/>
            <person name="Hope R."/>
            <person name="Hossain A."/>
            <person name="Karabika E."/>
            <person name="Karaffa L."/>
            <person name="Karanyi Z."/>
            <person name="Krasevec N."/>
            <person name="Kuo A."/>
            <person name="Kusch H."/>
            <person name="LaButti K."/>
            <person name="Lagendijk E.L."/>
            <person name="Lapidus A."/>
            <person name="Levasseur A."/>
            <person name="Lindquist E."/>
            <person name="Lipzen A."/>
            <person name="Logrieco A.F."/>
            <person name="MacCabe A."/>
            <person name="Maekelae M.R."/>
            <person name="Malavazi I."/>
            <person name="Melin P."/>
            <person name="Meyer V."/>
            <person name="Mielnichuk N."/>
            <person name="Miskei M."/>
            <person name="Molnar A.P."/>
            <person name="Mule G."/>
            <person name="Ngan C.Y."/>
            <person name="Orejas M."/>
            <person name="Orosz E."/>
            <person name="Ouedraogo J.P."/>
            <person name="Overkamp K.M."/>
            <person name="Park H.-S."/>
            <person name="Perrone G."/>
            <person name="Piumi F."/>
            <person name="Punt P.J."/>
            <person name="Ram A.F."/>
            <person name="Ramon A."/>
            <person name="Rauscher S."/>
            <person name="Record E."/>
            <person name="Riano-Pachon D.M."/>
            <person name="Robert V."/>
            <person name="Roehrig J."/>
            <person name="Ruller R."/>
            <person name="Salamov A."/>
            <person name="Salih N.S."/>
            <person name="Samson R.A."/>
            <person name="Sandor E."/>
            <person name="Sanguinetti M."/>
            <person name="Schuetze T."/>
            <person name="Sepcic K."/>
            <person name="Shelest E."/>
            <person name="Sherlock G."/>
            <person name="Sophianopoulou V."/>
            <person name="Squina F.M."/>
            <person name="Sun H."/>
            <person name="Susca A."/>
            <person name="Todd R.B."/>
            <person name="Tsang A."/>
            <person name="Unkles S.E."/>
            <person name="van de Wiele N."/>
            <person name="van Rossen-Uffink D."/>
            <person name="Oliveira J.V."/>
            <person name="Vesth T.C."/>
            <person name="Visser J."/>
            <person name="Yu J.-H."/>
            <person name="Zhou M."/>
            <person name="Andersen M.R."/>
            <person name="Archer D.B."/>
            <person name="Baker S.E."/>
            <person name="Benoit I."/>
            <person name="Brakhage A.A."/>
            <person name="Braus G.H."/>
            <person name="Fischer R."/>
            <person name="Frisvad J.C."/>
            <person name="Goldman G.H."/>
            <person name="Houbraken J."/>
            <person name="Oakley B."/>
            <person name="Pocsi I."/>
            <person name="Scazzocchio C."/>
            <person name="Seiboth B."/>
            <person name="vanKuyk P.A."/>
            <person name="Wortman J."/>
            <person name="Dyer P.S."/>
            <person name="Grigoriev I.V."/>
        </authorList>
    </citation>
    <scope>NUCLEOTIDE SEQUENCE [LARGE SCALE GENOMIC DNA]</scope>
    <source>
        <strain evidence="9">CBS 583.65</strain>
    </source>
</reference>
<keyword evidence="4" id="KW-0804">Transcription</keyword>
<dbReference type="OrthoDB" id="3056235at2759"/>
<evidence type="ECO:0000256" key="1">
    <source>
        <dbReference type="ARBA" id="ARBA00004123"/>
    </source>
</evidence>
<dbReference type="RefSeq" id="XP_040664342.1">
    <property type="nucleotide sequence ID" value="XM_040813789.1"/>
</dbReference>
<protein>
    <recommendedName>
        <fullName evidence="7">Velvet domain-containing protein</fullName>
    </recommendedName>
</protein>
<dbReference type="AlphaFoldDB" id="A0A1L9PAM1"/>
<proteinExistence type="predicted"/>
<dbReference type="EMBL" id="KV878126">
    <property type="protein sequence ID" value="OJI98579.1"/>
    <property type="molecule type" value="Genomic_DNA"/>
</dbReference>